<dbReference type="OrthoDB" id="2560036at2"/>
<evidence type="ECO:0000259" key="1">
    <source>
        <dbReference type="Pfam" id="PF00248"/>
    </source>
</evidence>
<dbReference type="PANTHER" id="PTHR43312">
    <property type="entry name" value="D-THREO-ALDOSE 1-DEHYDROGENASE"/>
    <property type="match status" value="1"/>
</dbReference>
<dbReference type="PANTHER" id="PTHR43312:SF1">
    <property type="entry name" value="NADP-DEPENDENT OXIDOREDUCTASE DOMAIN-CONTAINING PROTEIN"/>
    <property type="match status" value="1"/>
</dbReference>
<dbReference type="InterPro" id="IPR036812">
    <property type="entry name" value="NAD(P)_OxRdtase_dom_sf"/>
</dbReference>
<dbReference type="InterPro" id="IPR023210">
    <property type="entry name" value="NADP_OxRdtase_dom"/>
</dbReference>
<name>A0A3S9AB21_9BACL</name>
<gene>
    <name evidence="2" type="ORF">EJC50_26875</name>
</gene>
<evidence type="ECO:0000313" key="3">
    <source>
        <dbReference type="Proteomes" id="UP000272528"/>
    </source>
</evidence>
<proteinExistence type="predicted"/>
<keyword evidence="3" id="KW-1185">Reference proteome</keyword>
<dbReference type="InterPro" id="IPR053135">
    <property type="entry name" value="AKR2_Oxidoreductase"/>
</dbReference>
<reference evidence="3" key="1">
    <citation type="submission" date="2018-12" db="EMBL/GenBank/DDBJ databases">
        <title>Genome sequence of Peanibacillus sp.</title>
        <authorList>
            <person name="Subramani G."/>
            <person name="Srinivasan S."/>
            <person name="Kim M.K."/>
        </authorList>
    </citation>
    <scope>NUCLEOTIDE SEQUENCE [LARGE SCALE GENOMIC DNA]</scope>
    <source>
        <strain evidence="3">18JY67-1</strain>
    </source>
</reference>
<dbReference type="EMBL" id="CP034437">
    <property type="protein sequence ID" value="AZN42915.1"/>
    <property type="molecule type" value="Genomic_DNA"/>
</dbReference>
<sequence length="262" mass="29834">MSCMPNLSKLGLGGHTFIEELGNDPLASFEEQCTIVRECLDNGIQLIDTTYYQERVALGNVLRALGRRQEVQIMAWNFFNLPGQSDKLVGYSSYEPHHIDVMLSELQTDFIDVLVIHTHDDEHKLLQEIELAKQWVEQGKVGTVGLGMAEPAHLNRLPADHPVTHILAPYNIAHQRTKETFVIAKEMGLTTVALSPFVRGWKLDEINSEQAADLLLRWVSEQQVVDRVIVSMRKADWVHTNLQATQRGTLTEEENRLIKEWM</sequence>
<dbReference type="AlphaFoldDB" id="A0A3S9AB21"/>
<dbReference type="SUPFAM" id="SSF51430">
    <property type="entry name" value="NAD(P)-linked oxidoreductase"/>
    <property type="match status" value="1"/>
</dbReference>
<feature type="domain" description="NADP-dependent oxidoreductase" evidence="1">
    <location>
        <begin position="10"/>
        <end position="201"/>
    </location>
</feature>
<protein>
    <submittedName>
        <fullName evidence="2">Aldo/keto reductase</fullName>
    </submittedName>
</protein>
<dbReference type="Pfam" id="PF00248">
    <property type="entry name" value="Aldo_ket_red"/>
    <property type="match status" value="1"/>
</dbReference>
<dbReference type="KEGG" id="palb:EJC50_26875"/>
<evidence type="ECO:0000313" key="2">
    <source>
        <dbReference type="EMBL" id="AZN42915.1"/>
    </source>
</evidence>
<accession>A0A3S9AB21</accession>
<dbReference type="Proteomes" id="UP000272528">
    <property type="component" value="Chromosome"/>
</dbReference>
<organism evidence="2 3">
    <name type="scientific">Paenibacillus albus</name>
    <dbReference type="NCBI Taxonomy" id="2495582"/>
    <lineage>
        <taxon>Bacteria</taxon>
        <taxon>Bacillati</taxon>
        <taxon>Bacillota</taxon>
        <taxon>Bacilli</taxon>
        <taxon>Bacillales</taxon>
        <taxon>Paenibacillaceae</taxon>
        <taxon>Paenibacillus</taxon>
    </lineage>
</organism>
<dbReference type="Gene3D" id="3.20.20.100">
    <property type="entry name" value="NADP-dependent oxidoreductase domain"/>
    <property type="match status" value="1"/>
</dbReference>